<accession>A0ABQ5UF30</accession>
<dbReference type="RefSeq" id="WP_284390692.1">
    <property type="nucleotide sequence ID" value="NZ_BSNG01000001.1"/>
</dbReference>
<dbReference type="EMBL" id="BSNG01000001">
    <property type="protein sequence ID" value="GLQ10243.1"/>
    <property type="molecule type" value="Genomic_DNA"/>
</dbReference>
<evidence type="ECO:0000313" key="3">
    <source>
        <dbReference type="Proteomes" id="UP001161406"/>
    </source>
</evidence>
<sequence length="76" mass="8445">MAHAVRRATNVTIDQALLDEAKGLGLNISRAAEAGIETAVRAEKERLWQVENAEAIQSSNNYVEKYALPLAKYRVF</sequence>
<keyword evidence="1" id="KW-1277">Toxin-antitoxin system</keyword>
<reference evidence="2" key="2">
    <citation type="submission" date="2023-01" db="EMBL/GenBank/DDBJ databases">
        <title>Draft genome sequence of Devosia yakushimensis strain NBRC 103855.</title>
        <authorList>
            <person name="Sun Q."/>
            <person name="Mori K."/>
        </authorList>
    </citation>
    <scope>NUCLEOTIDE SEQUENCE</scope>
    <source>
        <strain evidence="2">NBRC 103855</strain>
    </source>
</reference>
<evidence type="ECO:0000313" key="2">
    <source>
        <dbReference type="EMBL" id="GLQ10243.1"/>
    </source>
</evidence>
<protein>
    <recommendedName>
        <fullName evidence="4">Post-segregation antitoxin CcdA</fullName>
    </recommendedName>
</protein>
<organism evidence="2 3">
    <name type="scientific">Devosia yakushimensis</name>
    <dbReference type="NCBI Taxonomy" id="470028"/>
    <lineage>
        <taxon>Bacteria</taxon>
        <taxon>Pseudomonadati</taxon>
        <taxon>Pseudomonadota</taxon>
        <taxon>Alphaproteobacteria</taxon>
        <taxon>Hyphomicrobiales</taxon>
        <taxon>Devosiaceae</taxon>
        <taxon>Devosia</taxon>
    </lineage>
</organism>
<keyword evidence="3" id="KW-1185">Reference proteome</keyword>
<reference evidence="2" key="1">
    <citation type="journal article" date="2014" name="Int. J. Syst. Evol. Microbiol.">
        <title>Complete genome of a new Firmicutes species belonging to the dominant human colonic microbiota ('Ruminococcus bicirculans') reveals two chromosomes and a selective capacity to utilize plant glucans.</title>
        <authorList>
            <consortium name="NISC Comparative Sequencing Program"/>
            <person name="Wegmann U."/>
            <person name="Louis P."/>
            <person name="Goesmann A."/>
            <person name="Henrissat B."/>
            <person name="Duncan S.H."/>
            <person name="Flint H.J."/>
        </authorList>
    </citation>
    <scope>NUCLEOTIDE SEQUENCE</scope>
    <source>
        <strain evidence="2">NBRC 103855</strain>
    </source>
</reference>
<dbReference type="Pfam" id="PF07362">
    <property type="entry name" value="CcdA"/>
    <property type="match status" value="1"/>
</dbReference>
<dbReference type="InterPro" id="IPR009956">
    <property type="entry name" value="Post-segregation_anti-tox_CcdA"/>
</dbReference>
<dbReference type="Proteomes" id="UP001161406">
    <property type="component" value="Unassembled WGS sequence"/>
</dbReference>
<comment type="caution">
    <text evidence="2">The sequence shown here is derived from an EMBL/GenBank/DDBJ whole genome shotgun (WGS) entry which is preliminary data.</text>
</comment>
<evidence type="ECO:0008006" key="4">
    <source>
        <dbReference type="Google" id="ProtNLM"/>
    </source>
</evidence>
<gene>
    <name evidence="2" type="ORF">GCM10007913_21750</name>
</gene>
<evidence type="ECO:0000256" key="1">
    <source>
        <dbReference type="ARBA" id="ARBA00022649"/>
    </source>
</evidence>
<proteinExistence type="predicted"/>
<name>A0ABQ5UF30_9HYPH</name>